<evidence type="ECO:0000256" key="1">
    <source>
        <dbReference type="SAM" id="MobiDB-lite"/>
    </source>
</evidence>
<evidence type="ECO:0000313" key="3">
    <source>
        <dbReference type="Proteomes" id="UP000663792"/>
    </source>
</evidence>
<protein>
    <submittedName>
        <fullName evidence="2">Uncharacterized protein</fullName>
    </submittedName>
</protein>
<organism evidence="2 3">
    <name type="scientific">Nakamurella leprariae</name>
    <dbReference type="NCBI Taxonomy" id="2803911"/>
    <lineage>
        <taxon>Bacteria</taxon>
        <taxon>Bacillati</taxon>
        <taxon>Actinomycetota</taxon>
        <taxon>Actinomycetes</taxon>
        <taxon>Nakamurellales</taxon>
        <taxon>Nakamurellaceae</taxon>
        <taxon>Nakamurella</taxon>
    </lineage>
</organism>
<keyword evidence="3" id="KW-1185">Reference proteome</keyword>
<feature type="region of interest" description="Disordered" evidence="1">
    <location>
        <begin position="273"/>
        <end position="295"/>
    </location>
</feature>
<proteinExistence type="predicted"/>
<comment type="caution">
    <text evidence="2">The sequence shown here is derived from an EMBL/GenBank/DDBJ whole genome shotgun (WGS) entry which is preliminary data.</text>
</comment>
<gene>
    <name evidence="2" type="ORF">JL106_08250</name>
</gene>
<dbReference type="Proteomes" id="UP000663792">
    <property type="component" value="Unassembled WGS sequence"/>
</dbReference>
<reference evidence="2" key="1">
    <citation type="submission" date="2021-01" db="EMBL/GenBank/DDBJ databases">
        <title>YIM 132084 draft genome.</title>
        <authorList>
            <person name="An D."/>
        </authorList>
    </citation>
    <scope>NUCLEOTIDE SEQUENCE</scope>
    <source>
        <strain evidence="2">YIM 132084</strain>
    </source>
</reference>
<evidence type="ECO:0000313" key="2">
    <source>
        <dbReference type="EMBL" id="MBM9467268.1"/>
    </source>
</evidence>
<dbReference type="AlphaFoldDB" id="A0A938YG92"/>
<sequence>MTGPLTYTPPAVSTEPGEDKWGVAVNAIFLAIKAAVNEQDDDVAAALAAALAAQAGVGLRITERSTSGTLDPQVDGDIVLCTNTGPITLIVPDDWPAASALEVIARGTGTVTIAGESGMAITAEPAAAALTTDHRNQRLHLLRLPGLTVDEVPGTVLAEWWADDVASTTPNAAIASVPSGNGVPALTGASGTQPTLVLDAGGTGRKALYFNGSSQFLSLSGAALDMLRARAKVTLMVVVRYPFTPAASGARALLEISTADQTKSRLYWHARGTDGNVQAGGRRDDAQTSASGVVGSAGPSTAGIYAYTLELDFTAAAADGYVNGTKVLDAAFSTAGAATSDTRSARGNIGANLAGTAAFWQGEWFGMAAVAGVGDDQRKLLHTLAKQRFGAATVDALPGAETLVTGGAVA</sequence>
<dbReference type="Gene3D" id="2.60.120.200">
    <property type="match status" value="1"/>
</dbReference>
<accession>A0A938YG92</accession>
<name>A0A938YG92_9ACTN</name>
<dbReference type="EMBL" id="JAERWK010000010">
    <property type="protein sequence ID" value="MBM9467268.1"/>
    <property type="molecule type" value="Genomic_DNA"/>
</dbReference>
<dbReference type="RefSeq" id="WP_205260224.1">
    <property type="nucleotide sequence ID" value="NZ_JAERWK010000010.1"/>
</dbReference>